<keyword evidence="1" id="KW-0812">Transmembrane</keyword>
<evidence type="ECO:0008006" key="4">
    <source>
        <dbReference type="Google" id="ProtNLM"/>
    </source>
</evidence>
<proteinExistence type="predicted"/>
<organism evidence="2 3">
    <name type="scientific">Neocallimastix californiae</name>
    <dbReference type="NCBI Taxonomy" id="1754190"/>
    <lineage>
        <taxon>Eukaryota</taxon>
        <taxon>Fungi</taxon>
        <taxon>Fungi incertae sedis</taxon>
        <taxon>Chytridiomycota</taxon>
        <taxon>Chytridiomycota incertae sedis</taxon>
        <taxon>Neocallimastigomycetes</taxon>
        <taxon>Neocallimastigales</taxon>
        <taxon>Neocallimastigaceae</taxon>
        <taxon>Neocallimastix</taxon>
    </lineage>
</organism>
<reference evidence="2 3" key="1">
    <citation type="submission" date="2016-08" db="EMBL/GenBank/DDBJ databases">
        <title>A Parts List for Fungal Cellulosomes Revealed by Comparative Genomics.</title>
        <authorList>
            <consortium name="DOE Joint Genome Institute"/>
            <person name="Haitjema C.H."/>
            <person name="Gilmore S.P."/>
            <person name="Henske J.K."/>
            <person name="Solomon K.V."/>
            <person name="De Groot R."/>
            <person name="Kuo A."/>
            <person name="Mondo S.J."/>
            <person name="Salamov A.A."/>
            <person name="Labutti K."/>
            <person name="Zhao Z."/>
            <person name="Chiniquy J."/>
            <person name="Barry K."/>
            <person name="Brewer H.M."/>
            <person name="Purvine S.O."/>
            <person name="Wright A.T."/>
            <person name="Boxma B."/>
            <person name="Van Alen T."/>
            <person name="Hackstein J.H."/>
            <person name="Baker S.E."/>
            <person name="Grigoriev I.V."/>
            <person name="O'Malley M.A."/>
        </authorList>
    </citation>
    <scope>NUCLEOTIDE SEQUENCE [LARGE SCALE GENOMIC DNA]</scope>
    <source>
        <strain evidence="2 3">G1</strain>
    </source>
</reference>
<sequence length="259" mass="31167">MIVVHKNNIHTTSIKILVIHYVLRAIGDSIDKIRNLILNDDDRIFTSLGLWNLKFTALVFWYCGEIVGDFYLLSRTSPFILSPFKNIRLVLSYITYILLCIGKISICIFHFFYPYQKILRHGSEYYNKYWDAYWNFQLAISFFSLVYDIIIYFTMKVDFFDKDLYSEIEENKAWKKYRKMSRIRIKYVAIISAFTFILVVTSKLKYTKNHFPTNFLEYYRSMFVTMPYVMMYIDQILISETDMIPINESIVHMNIYSYH</sequence>
<dbReference type="OrthoDB" id="2114240at2759"/>
<accession>A0A1Y2BCT4</accession>
<keyword evidence="1" id="KW-0472">Membrane</keyword>
<keyword evidence="1" id="KW-1133">Transmembrane helix</keyword>
<keyword evidence="3" id="KW-1185">Reference proteome</keyword>
<feature type="transmembrane region" description="Helical" evidence="1">
    <location>
        <begin position="185"/>
        <end position="206"/>
    </location>
</feature>
<feature type="transmembrane region" description="Helical" evidence="1">
    <location>
        <begin position="93"/>
        <end position="113"/>
    </location>
</feature>
<evidence type="ECO:0000313" key="2">
    <source>
        <dbReference type="EMBL" id="ORY32641.1"/>
    </source>
</evidence>
<dbReference type="EMBL" id="MCOG01000163">
    <property type="protein sequence ID" value="ORY32641.1"/>
    <property type="molecule type" value="Genomic_DNA"/>
</dbReference>
<feature type="transmembrane region" description="Helical" evidence="1">
    <location>
        <begin position="55"/>
        <end position="73"/>
    </location>
</feature>
<feature type="transmembrane region" description="Helical" evidence="1">
    <location>
        <begin position="133"/>
        <end position="153"/>
    </location>
</feature>
<gene>
    <name evidence="2" type="ORF">LY90DRAFT_512182</name>
</gene>
<evidence type="ECO:0000313" key="3">
    <source>
        <dbReference type="Proteomes" id="UP000193920"/>
    </source>
</evidence>
<name>A0A1Y2BCT4_9FUNG</name>
<dbReference type="Proteomes" id="UP000193920">
    <property type="component" value="Unassembled WGS sequence"/>
</dbReference>
<evidence type="ECO:0000256" key="1">
    <source>
        <dbReference type="SAM" id="Phobius"/>
    </source>
</evidence>
<comment type="caution">
    <text evidence="2">The sequence shown here is derived from an EMBL/GenBank/DDBJ whole genome shotgun (WGS) entry which is preliminary data.</text>
</comment>
<protein>
    <recommendedName>
        <fullName evidence="4">G-protein coupled receptors family 1 profile domain-containing protein</fullName>
    </recommendedName>
</protein>
<dbReference type="AlphaFoldDB" id="A0A1Y2BCT4"/>